<evidence type="ECO:0000313" key="3">
    <source>
        <dbReference type="Proteomes" id="UP001239213"/>
    </source>
</evidence>
<organism evidence="2 3">
    <name type="scientific">Colletotrichum cuscutae</name>
    <dbReference type="NCBI Taxonomy" id="1209917"/>
    <lineage>
        <taxon>Eukaryota</taxon>
        <taxon>Fungi</taxon>
        <taxon>Dikarya</taxon>
        <taxon>Ascomycota</taxon>
        <taxon>Pezizomycotina</taxon>
        <taxon>Sordariomycetes</taxon>
        <taxon>Hypocreomycetidae</taxon>
        <taxon>Glomerellales</taxon>
        <taxon>Glomerellaceae</taxon>
        <taxon>Colletotrichum</taxon>
        <taxon>Colletotrichum acutatum species complex</taxon>
    </lineage>
</organism>
<protein>
    <recommendedName>
        <fullName evidence="4">Secreted protein</fullName>
    </recommendedName>
</protein>
<feature type="chain" id="PRO_5042569092" description="Secreted protein" evidence="1">
    <location>
        <begin position="23"/>
        <end position="89"/>
    </location>
</feature>
<keyword evidence="1" id="KW-0732">Signal</keyword>
<reference evidence="2" key="1">
    <citation type="submission" date="2016-11" db="EMBL/GenBank/DDBJ databases">
        <title>The genome sequence of Colletotrichum cuscutae.</title>
        <authorList>
            <person name="Baroncelli R."/>
        </authorList>
    </citation>
    <scope>NUCLEOTIDE SEQUENCE</scope>
    <source>
        <strain evidence="2">IMI 304802</strain>
    </source>
</reference>
<evidence type="ECO:0000256" key="1">
    <source>
        <dbReference type="SAM" id="SignalP"/>
    </source>
</evidence>
<proteinExistence type="predicted"/>
<keyword evidence="3" id="KW-1185">Reference proteome</keyword>
<comment type="caution">
    <text evidence="2">The sequence shown here is derived from an EMBL/GenBank/DDBJ whole genome shotgun (WGS) entry which is preliminary data.</text>
</comment>
<gene>
    <name evidence="2" type="ORF">CCUS01_15618</name>
</gene>
<dbReference type="Proteomes" id="UP001239213">
    <property type="component" value="Unassembled WGS sequence"/>
</dbReference>
<evidence type="ECO:0008006" key="4">
    <source>
        <dbReference type="Google" id="ProtNLM"/>
    </source>
</evidence>
<sequence>MAYFLVLPSHALLSCASQPSHSRYWTTCRSSPPTLRHGMMLIGVGREPREGGQEVVQYSNLLRYSSVPIYFTSYLTVGRMHGWNKMPMV</sequence>
<dbReference type="EMBL" id="MPDP01000082">
    <property type="protein sequence ID" value="KAK1483917.1"/>
    <property type="molecule type" value="Genomic_DNA"/>
</dbReference>
<name>A0AAI9VGR9_9PEZI</name>
<dbReference type="AlphaFoldDB" id="A0AAI9VGR9"/>
<accession>A0AAI9VGR9</accession>
<evidence type="ECO:0000313" key="2">
    <source>
        <dbReference type="EMBL" id="KAK1483917.1"/>
    </source>
</evidence>
<feature type="signal peptide" evidence="1">
    <location>
        <begin position="1"/>
        <end position="22"/>
    </location>
</feature>